<dbReference type="AlphaFoldDB" id="A0A0F9JMR2"/>
<proteinExistence type="predicted"/>
<sequence length="133" mass="15870">MSGKIELKTRKGRSWIWCLDCDEGFKSFGNKDTVCPKCNKSNLGNVYNYYPEWYLEITGEDSNKITISPTWDQLKEFIKDVKIHEMRVTKYRKRKEDADKWMDTIKKASKELQTEIQDFENIPDIYKTQEIIK</sequence>
<name>A0A0F9JMR2_9ZZZZ</name>
<dbReference type="EMBL" id="LAZR01009695">
    <property type="protein sequence ID" value="KKM71124.1"/>
    <property type="molecule type" value="Genomic_DNA"/>
</dbReference>
<organism evidence="1">
    <name type="scientific">marine sediment metagenome</name>
    <dbReference type="NCBI Taxonomy" id="412755"/>
    <lineage>
        <taxon>unclassified sequences</taxon>
        <taxon>metagenomes</taxon>
        <taxon>ecological metagenomes</taxon>
    </lineage>
</organism>
<reference evidence="1" key="1">
    <citation type="journal article" date="2015" name="Nature">
        <title>Complex archaea that bridge the gap between prokaryotes and eukaryotes.</title>
        <authorList>
            <person name="Spang A."/>
            <person name="Saw J.H."/>
            <person name="Jorgensen S.L."/>
            <person name="Zaremba-Niedzwiedzka K."/>
            <person name="Martijn J."/>
            <person name="Lind A.E."/>
            <person name="van Eijk R."/>
            <person name="Schleper C."/>
            <person name="Guy L."/>
            <person name="Ettema T.J."/>
        </authorList>
    </citation>
    <scope>NUCLEOTIDE SEQUENCE</scope>
</reference>
<accession>A0A0F9JMR2</accession>
<gene>
    <name evidence="1" type="ORF">LCGC14_1433850</name>
</gene>
<protein>
    <submittedName>
        <fullName evidence="1">Uncharacterized protein</fullName>
    </submittedName>
</protein>
<comment type="caution">
    <text evidence="1">The sequence shown here is derived from an EMBL/GenBank/DDBJ whole genome shotgun (WGS) entry which is preliminary data.</text>
</comment>
<evidence type="ECO:0000313" key="1">
    <source>
        <dbReference type="EMBL" id="KKM71124.1"/>
    </source>
</evidence>